<comment type="caution">
    <text evidence="1">The sequence shown here is derived from an EMBL/GenBank/DDBJ whole genome shotgun (WGS) entry which is preliminary data.</text>
</comment>
<dbReference type="AlphaFoldDB" id="F9D2Y6"/>
<gene>
    <name evidence="1" type="ORF">HMPREF9136_1214</name>
</gene>
<organism evidence="1 2">
    <name type="scientific">Prevotella dentalis (strain ATCC 49559 / DSM 3688 / JCM 13448 / NCTC 12043 / ES 2772)</name>
    <name type="common">Mitsuokella dentalis</name>
    <dbReference type="NCBI Taxonomy" id="908937"/>
    <lineage>
        <taxon>Bacteria</taxon>
        <taxon>Pseudomonadati</taxon>
        <taxon>Bacteroidota</taxon>
        <taxon>Bacteroidia</taxon>
        <taxon>Bacteroidales</taxon>
        <taxon>Prevotellaceae</taxon>
        <taxon>Prevotella</taxon>
    </lineage>
</organism>
<dbReference type="EMBL" id="AFPW01000015">
    <property type="protein sequence ID" value="EGQ15453.1"/>
    <property type="molecule type" value="Genomic_DNA"/>
</dbReference>
<sequence>MFVIVLALFSIFVSLAVTLLLMLATSVSVAYLISNAADGKNMIDVSLTSNTVVPFTNSMTKYVGFVDRLK</sequence>
<dbReference type="Proteomes" id="UP000007820">
    <property type="component" value="Unassembled WGS sequence"/>
</dbReference>
<accession>F9D2Y6</accession>
<proteinExistence type="predicted"/>
<evidence type="ECO:0000313" key="2">
    <source>
        <dbReference type="Proteomes" id="UP000007820"/>
    </source>
</evidence>
<reference evidence="1 2" key="1">
    <citation type="submission" date="2011-04" db="EMBL/GenBank/DDBJ databases">
        <authorList>
            <person name="Muzny D."/>
            <person name="Qin X."/>
            <person name="Deng J."/>
            <person name="Jiang H."/>
            <person name="Liu Y."/>
            <person name="Qu J."/>
            <person name="Song X.-Z."/>
            <person name="Zhang L."/>
            <person name="Thornton R."/>
            <person name="Coyle M."/>
            <person name="Francisco L."/>
            <person name="Jackson L."/>
            <person name="Javaid M."/>
            <person name="Korchina V."/>
            <person name="Kovar C."/>
            <person name="Mata R."/>
            <person name="Mathew T."/>
            <person name="Ngo R."/>
            <person name="Nguyen L."/>
            <person name="Nguyen N."/>
            <person name="Okwuonu G."/>
            <person name="Ongeri F."/>
            <person name="Pham C."/>
            <person name="Simmons D."/>
            <person name="Wilczek-Boney K."/>
            <person name="Hale W."/>
            <person name="Jakkamsetti A."/>
            <person name="Pham P."/>
            <person name="Ruth R."/>
            <person name="San Lucas F."/>
            <person name="Warren J."/>
            <person name="Zhang J."/>
            <person name="Zhao Z."/>
            <person name="Zhou C."/>
            <person name="Zhu D."/>
            <person name="Lee S."/>
            <person name="Bess C."/>
            <person name="Blankenburg K."/>
            <person name="Forbes L."/>
            <person name="Fu Q."/>
            <person name="Gubbala S."/>
            <person name="Hirani K."/>
            <person name="Jayaseelan J.C."/>
            <person name="Lara F."/>
            <person name="Munidasa M."/>
            <person name="Palculict T."/>
            <person name="Patil S."/>
            <person name="Pu L.-L."/>
            <person name="Saada N."/>
            <person name="Tang L."/>
            <person name="Weissenberger G."/>
            <person name="Zhu Y."/>
            <person name="Hemphill L."/>
            <person name="Shang Y."/>
            <person name="Youmans B."/>
            <person name="Ayvaz T."/>
            <person name="Ross M."/>
            <person name="Santibanez J."/>
            <person name="Aqrawi P."/>
            <person name="Gross S."/>
            <person name="Joshi V."/>
            <person name="Fowler G."/>
            <person name="Nazareth L."/>
            <person name="Reid J."/>
            <person name="Worley K."/>
            <person name="Petrosino J."/>
            <person name="Highlander S."/>
            <person name="Gibbs R."/>
        </authorList>
    </citation>
    <scope>NUCLEOTIDE SEQUENCE [LARGE SCALE GENOMIC DNA]</scope>
    <source>
        <strain evidence="1 2">DSM 3688</strain>
    </source>
</reference>
<protein>
    <submittedName>
        <fullName evidence="1">Peptide ABC superfamily ATP binding cassette transporter</fullName>
    </submittedName>
</protein>
<name>F9D2Y6_PREDD</name>
<evidence type="ECO:0000313" key="1">
    <source>
        <dbReference type="EMBL" id="EGQ15453.1"/>
    </source>
</evidence>